<dbReference type="PANTHER" id="PTHR48090">
    <property type="entry name" value="UNDECAPRENYL-PHOSPHATE 4-DEOXY-4-FORMAMIDO-L-ARABINOSE TRANSFERASE-RELATED"/>
    <property type="match status" value="1"/>
</dbReference>
<organism evidence="9 10">
    <name type="scientific">Desulfoprunum benzoelyticum</name>
    <dbReference type="NCBI Taxonomy" id="1506996"/>
    <lineage>
        <taxon>Bacteria</taxon>
        <taxon>Pseudomonadati</taxon>
        <taxon>Thermodesulfobacteriota</taxon>
        <taxon>Desulfobulbia</taxon>
        <taxon>Desulfobulbales</taxon>
        <taxon>Desulfobulbaceae</taxon>
        <taxon>Desulfoprunum</taxon>
    </lineage>
</organism>
<dbReference type="CDD" id="cd04179">
    <property type="entry name" value="DPM_DPG-synthase_like"/>
    <property type="match status" value="1"/>
</dbReference>
<keyword evidence="2 9" id="KW-0328">Glycosyltransferase</keyword>
<gene>
    <name evidence="9" type="ORF">HNQ81_000904</name>
</gene>
<dbReference type="InterPro" id="IPR001173">
    <property type="entry name" value="Glyco_trans_2-like"/>
</dbReference>
<dbReference type="EMBL" id="JACHEO010000003">
    <property type="protein sequence ID" value="MBB5347191.1"/>
    <property type="molecule type" value="Genomic_DNA"/>
</dbReference>
<feature type="domain" description="Glycosyltransferase 2-like" evidence="8">
    <location>
        <begin position="2"/>
        <end position="165"/>
    </location>
</feature>
<evidence type="ECO:0000313" key="10">
    <source>
        <dbReference type="Proteomes" id="UP000539642"/>
    </source>
</evidence>
<evidence type="ECO:0000256" key="1">
    <source>
        <dbReference type="ARBA" id="ARBA00022475"/>
    </source>
</evidence>
<evidence type="ECO:0000256" key="5">
    <source>
        <dbReference type="ARBA" id="ARBA00022985"/>
    </source>
</evidence>
<evidence type="ECO:0000313" key="9">
    <source>
        <dbReference type="EMBL" id="MBB5347191.1"/>
    </source>
</evidence>
<sequence>MTIVIPVHNEEANIIPLLVEIRQYLDGKYDYEVIVVDDHSTDNTELLLRKSVDEYPVLRIIRLMRRGGQSGAVLQGVRAAGYPLIVTLDGDGQNDPADIDALVACYRQTSSRTPRCLIIGNRYRRRDSMWKKFSSKIANSVRGSILRDKTPDSGCGIKAFPRDFFLEFPAFDHMHRFLPALACQRGGTVVSLDVHHRPRKSGASHYGSLDRLMEGIIDLLGVVWLGYRRIDNEAVK</sequence>
<dbReference type="SUPFAM" id="SSF53448">
    <property type="entry name" value="Nucleotide-diphospho-sugar transferases"/>
    <property type="match status" value="1"/>
</dbReference>
<evidence type="ECO:0000259" key="8">
    <source>
        <dbReference type="Pfam" id="PF00535"/>
    </source>
</evidence>
<dbReference type="GO" id="GO:0009103">
    <property type="term" value="P:lipopolysaccharide biosynthetic process"/>
    <property type="evidence" value="ECO:0007669"/>
    <property type="project" value="UniProtKB-KW"/>
</dbReference>
<dbReference type="Pfam" id="PF00535">
    <property type="entry name" value="Glycos_transf_2"/>
    <property type="match status" value="1"/>
</dbReference>
<evidence type="ECO:0000256" key="3">
    <source>
        <dbReference type="ARBA" id="ARBA00022679"/>
    </source>
</evidence>
<keyword evidence="7" id="KW-0472">Membrane</keyword>
<comment type="caution">
    <text evidence="9">The sequence shown here is derived from an EMBL/GenBank/DDBJ whole genome shotgun (WGS) entry which is preliminary data.</text>
</comment>
<dbReference type="GO" id="GO:0099621">
    <property type="term" value="F:undecaprenyl-phosphate 4-deoxy-4-formamido-L-arabinose transferase activity"/>
    <property type="evidence" value="ECO:0007669"/>
    <property type="project" value="TreeGrafter"/>
</dbReference>
<dbReference type="PANTHER" id="PTHR48090:SF3">
    <property type="entry name" value="UNDECAPRENYL-PHOSPHATE 4-DEOXY-4-FORMAMIDO-L-ARABINOSE TRANSFERASE"/>
    <property type="match status" value="1"/>
</dbReference>
<dbReference type="GO" id="GO:0005886">
    <property type="term" value="C:plasma membrane"/>
    <property type="evidence" value="ECO:0007669"/>
    <property type="project" value="TreeGrafter"/>
</dbReference>
<keyword evidence="6" id="KW-1133">Transmembrane helix</keyword>
<evidence type="ECO:0000256" key="7">
    <source>
        <dbReference type="ARBA" id="ARBA00023136"/>
    </source>
</evidence>
<protein>
    <submittedName>
        <fullName evidence="9">Dolichol-phosphate mannosyltransferase</fullName>
        <ecNumber evidence="9">2.4.1.83</ecNumber>
    </submittedName>
</protein>
<accession>A0A840V203</accession>
<dbReference type="GO" id="GO:0004582">
    <property type="term" value="F:dolichyl-phosphate beta-D-mannosyltransferase activity"/>
    <property type="evidence" value="ECO:0007669"/>
    <property type="project" value="UniProtKB-EC"/>
</dbReference>
<dbReference type="FunFam" id="3.90.550.10:FF:000170">
    <property type="entry name" value="Dolichol-phosphate mannosyltransferase"/>
    <property type="match status" value="1"/>
</dbReference>
<dbReference type="InterPro" id="IPR029044">
    <property type="entry name" value="Nucleotide-diphossugar_trans"/>
</dbReference>
<evidence type="ECO:0000256" key="4">
    <source>
        <dbReference type="ARBA" id="ARBA00022692"/>
    </source>
</evidence>
<dbReference type="AlphaFoldDB" id="A0A840V203"/>
<dbReference type="EC" id="2.4.1.83" evidence="9"/>
<keyword evidence="3 9" id="KW-0808">Transferase</keyword>
<proteinExistence type="predicted"/>
<keyword evidence="10" id="KW-1185">Reference proteome</keyword>
<reference evidence="9 10" key="1">
    <citation type="submission" date="2020-08" db="EMBL/GenBank/DDBJ databases">
        <title>Genomic Encyclopedia of Type Strains, Phase IV (KMG-IV): sequencing the most valuable type-strain genomes for metagenomic binning, comparative biology and taxonomic classification.</title>
        <authorList>
            <person name="Goeker M."/>
        </authorList>
    </citation>
    <scope>NUCLEOTIDE SEQUENCE [LARGE SCALE GENOMIC DNA]</scope>
    <source>
        <strain evidence="9 10">DSM 28570</strain>
    </source>
</reference>
<evidence type="ECO:0000256" key="6">
    <source>
        <dbReference type="ARBA" id="ARBA00022989"/>
    </source>
</evidence>
<name>A0A840V203_9BACT</name>
<dbReference type="Proteomes" id="UP000539642">
    <property type="component" value="Unassembled WGS sequence"/>
</dbReference>
<keyword evidence="4" id="KW-0812">Transmembrane</keyword>
<keyword evidence="5" id="KW-0448">Lipopolysaccharide biosynthesis</keyword>
<evidence type="ECO:0000256" key="2">
    <source>
        <dbReference type="ARBA" id="ARBA00022676"/>
    </source>
</evidence>
<keyword evidence="1" id="KW-1003">Cell membrane</keyword>
<dbReference type="InterPro" id="IPR050256">
    <property type="entry name" value="Glycosyltransferase_2"/>
</dbReference>
<dbReference type="Gene3D" id="3.90.550.10">
    <property type="entry name" value="Spore Coat Polysaccharide Biosynthesis Protein SpsA, Chain A"/>
    <property type="match status" value="1"/>
</dbReference>